<dbReference type="FunFam" id="3.30.160.60:FF:000452">
    <property type="entry name" value="Transcription factor Ovo-like 2"/>
    <property type="match status" value="1"/>
</dbReference>
<accession>A0A1A9VWU2</accession>
<dbReference type="PANTHER" id="PTHR10032">
    <property type="entry name" value="ZINC FINGER PROTEIN WITH KRAB AND SCAN DOMAINS"/>
    <property type="match status" value="1"/>
</dbReference>
<keyword evidence="8" id="KW-0732">Signal</keyword>
<feature type="domain" description="C2H2-type" evidence="9">
    <location>
        <begin position="342"/>
        <end position="369"/>
    </location>
</feature>
<keyword evidence="6" id="KW-0539">Nucleus</keyword>
<feature type="domain" description="C2H2-type" evidence="9">
    <location>
        <begin position="370"/>
        <end position="393"/>
    </location>
</feature>
<feature type="chain" id="PRO_5008399779" description="C2H2-type domain-containing protein" evidence="8">
    <location>
        <begin position="19"/>
        <end position="454"/>
    </location>
</feature>
<dbReference type="InterPro" id="IPR013087">
    <property type="entry name" value="Znf_C2H2_type"/>
</dbReference>
<dbReference type="SMART" id="SM00355">
    <property type="entry name" value="ZnF_C2H2"/>
    <property type="match status" value="4"/>
</dbReference>
<sequence length="454" mass="50940">MADHHLSCPCLLSALLLADYSPNNDNSPAYDIAPKDEPDIKYDEVKIGIRTLSPGEFKDSVMSDLITRPQRASSVADPLPFTATLMPSSQTDHSQSTCEDNENSITRQEFGLVSTPFLTPDSMPITAIDCYNQPDTEMNNCQENLMQLRQANHHDSDNSDFLFTSSNCVTADHHLMVGGDDPMFTAASNWSGTSNSELFDSSLIETKPIIESVSPTHFPHSPTRRYSNASASVSVPMPAAMASPILTTSPIIAYFLKSKALHQQLGLPSEVQLEFVNDGHGIKNPLIIENSPPRRYRKRIGGTNSNSSNNDAKFVCGVCLKALSSRSSLHRHARGHSAIKRYLCTFCFKGFNDVHDLKRHVRTHTNIRPYKCDLCKKRFTQRGPMEKHCLRVHGIHWQHVVNYQRTKLYVCEECGHSTNEFEIHYQHIKEHHPYSTLLHKHSGKGQFIHLSNSS</sequence>
<evidence type="ECO:0000256" key="8">
    <source>
        <dbReference type="SAM" id="SignalP"/>
    </source>
</evidence>
<dbReference type="VEuPathDB" id="VectorBase:GAUT050223"/>
<dbReference type="Pfam" id="PF13894">
    <property type="entry name" value="zf-C2H2_4"/>
    <property type="match status" value="1"/>
</dbReference>
<dbReference type="AlphaFoldDB" id="A0A1A9VWU2"/>
<evidence type="ECO:0000256" key="3">
    <source>
        <dbReference type="ARBA" id="ARBA00022737"/>
    </source>
</evidence>
<dbReference type="Gene3D" id="3.30.160.60">
    <property type="entry name" value="Classic Zinc Finger"/>
    <property type="match status" value="2"/>
</dbReference>
<protein>
    <recommendedName>
        <fullName evidence="9">C2H2-type domain-containing protein</fullName>
    </recommendedName>
</protein>
<comment type="subcellular location">
    <subcellularLocation>
        <location evidence="1">Nucleus</location>
    </subcellularLocation>
</comment>
<evidence type="ECO:0000313" key="10">
    <source>
        <dbReference type="EnsemblMetazoa" id="GAUT050223-PA"/>
    </source>
</evidence>
<evidence type="ECO:0000256" key="4">
    <source>
        <dbReference type="ARBA" id="ARBA00022771"/>
    </source>
</evidence>
<feature type="domain" description="C2H2-type" evidence="9">
    <location>
        <begin position="314"/>
        <end position="341"/>
    </location>
</feature>
<reference evidence="10" key="1">
    <citation type="submission" date="2020-05" db="UniProtKB">
        <authorList>
            <consortium name="EnsemblMetazoa"/>
        </authorList>
    </citation>
    <scope>IDENTIFICATION</scope>
    <source>
        <strain evidence="10">TTRI</strain>
    </source>
</reference>
<dbReference type="PROSITE" id="PS50157">
    <property type="entry name" value="ZINC_FINGER_C2H2_2"/>
    <property type="match status" value="3"/>
</dbReference>
<evidence type="ECO:0000256" key="2">
    <source>
        <dbReference type="ARBA" id="ARBA00022723"/>
    </source>
</evidence>
<dbReference type="STRING" id="7395.A0A1A9VWU2"/>
<keyword evidence="3" id="KW-0677">Repeat</keyword>
<keyword evidence="4 7" id="KW-0863">Zinc-finger</keyword>
<dbReference type="InterPro" id="IPR027756">
    <property type="entry name" value="Ovo-like"/>
</dbReference>
<proteinExistence type="predicted"/>
<dbReference type="SUPFAM" id="SSF57667">
    <property type="entry name" value="beta-beta-alpha zinc fingers"/>
    <property type="match status" value="1"/>
</dbReference>
<evidence type="ECO:0000256" key="7">
    <source>
        <dbReference type="PROSITE-ProRule" id="PRU00042"/>
    </source>
</evidence>
<dbReference type="GO" id="GO:0009913">
    <property type="term" value="P:epidermal cell differentiation"/>
    <property type="evidence" value="ECO:0007669"/>
    <property type="project" value="TreeGrafter"/>
</dbReference>
<evidence type="ECO:0000256" key="1">
    <source>
        <dbReference type="ARBA" id="ARBA00004123"/>
    </source>
</evidence>
<organism evidence="10 11">
    <name type="scientific">Glossina austeni</name>
    <name type="common">Savannah tsetse fly</name>
    <dbReference type="NCBI Taxonomy" id="7395"/>
    <lineage>
        <taxon>Eukaryota</taxon>
        <taxon>Metazoa</taxon>
        <taxon>Ecdysozoa</taxon>
        <taxon>Arthropoda</taxon>
        <taxon>Hexapoda</taxon>
        <taxon>Insecta</taxon>
        <taxon>Pterygota</taxon>
        <taxon>Neoptera</taxon>
        <taxon>Endopterygota</taxon>
        <taxon>Diptera</taxon>
        <taxon>Brachycera</taxon>
        <taxon>Muscomorpha</taxon>
        <taxon>Hippoboscoidea</taxon>
        <taxon>Glossinidae</taxon>
        <taxon>Glossina</taxon>
    </lineage>
</organism>
<dbReference type="GO" id="GO:0008270">
    <property type="term" value="F:zinc ion binding"/>
    <property type="evidence" value="ECO:0007669"/>
    <property type="project" value="UniProtKB-KW"/>
</dbReference>
<name>A0A1A9VWU2_GLOAU</name>
<evidence type="ECO:0000313" key="11">
    <source>
        <dbReference type="Proteomes" id="UP000078200"/>
    </source>
</evidence>
<dbReference type="GO" id="GO:0000978">
    <property type="term" value="F:RNA polymerase II cis-regulatory region sequence-specific DNA binding"/>
    <property type="evidence" value="ECO:0007669"/>
    <property type="project" value="TreeGrafter"/>
</dbReference>
<evidence type="ECO:0000259" key="9">
    <source>
        <dbReference type="PROSITE" id="PS50157"/>
    </source>
</evidence>
<keyword evidence="5" id="KW-0862">Zinc</keyword>
<dbReference type="InterPro" id="IPR036236">
    <property type="entry name" value="Znf_C2H2_sf"/>
</dbReference>
<dbReference type="GO" id="GO:0000981">
    <property type="term" value="F:DNA-binding transcription factor activity, RNA polymerase II-specific"/>
    <property type="evidence" value="ECO:0007669"/>
    <property type="project" value="TreeGrafter"/>
</dbReference>
<dbReference type="GO" id="GO:0005634">
    <property type="term" value="C:nucleus"/>
    <property type="evidence" value="ECO:0007669"/>
    <property type="project" value="UniProtKB-SubCell"/>
</dbReference>
<dbReference type="PANTHER" id="PTHR10032:SF271">
    <property type="entry name" value="RH12261P-RELATED"/>
    <property type="match status" value="1"/>
</dbReference>
<keyword evidence="11" id="KW-1185">Reference proteome</keyword>
<evidence type="ECO:0000256" key="5">
    <source>
        <dbReference type="ARBA" id="ARBA00022833"/>
    </source>
</evidence>
<evidence type="ECO:0000256" key="6">
    <source>
        <dbReference type="ARBA" id="ARBA00023242"/>
    </source>
</evidence>
<dbReference type="EnsemblMetazoa" id="GAUT050223-RA">
    <property type="protein sequence ID" value="GAUT050223-PA"/>
    <property type="gene ID" value="GAUT050223"/>
</dbReference>
<keyword evidence="2" id="KW-0479">Metal-binding</keyword>
<dbReference type="PROSITE" id="PS00028">
    <property type="entry name" value="ZINC_FINGER_C2H2_1"/>
    <property type="match status" value="2"/>
</dbReference>
<feature type="signal peptide" evidence="8">
    <location>
        <begin position="1"/>
        <end position="18"/>
    </location>
</feature>
<dbReference type="Proteomes" id="UP000078200">
    <property type="component" value="Unassembled WGS sequence"/>
</dbReference>